<reference evidence="2" key="1">
    <citation type="submission" date="2021-12" db="EMBL/GenBank/DDBJ databases">
        <title>Comparative genomics, transcriptomics and evolutionary studies reveal genomic signatures of adaptation to plant cell wall in hemibiotrophic fungi.</title>
        <authorList>
            <consortium name="DOE Joint Genome Institute"/>
            <person name="Baroncelli R."/>
            <person name="Diaz J.F."/>
            <person name="Benocci T."/>
            <person name="Peng M."/>
            <person name="Battaglia E."/>
            <person name="Haridas S."/>
            <person name="Andreopoulos W."/>
            <person name="Labutti K."/>
            <person name="Pangilinan J."/>
            <person name="Floch G.L."/>
            <person name="Makela M.R."/>
            <person name="Henrissat B."/>
            <person name="Grigoriev I.V."/>
            <person name="Crouch J.A."/>
            <person name="De Vries R.P."/>
            <person name="Sukno S.A."/>
            <person name="Thon M.R."/>
        </authorList>
    </citation>
    <scope>NUCLEOTIDE SEQUENCE</scope>
    <source>
        <strain evidence="2">CBS 112980</strain>
    </source>
</reference>
<keyword evidence="3" id="KW-1185">Reference proteome</keyword>
<evidence type="ECO:0000313" key="2">
    <source>
        <dbReference type="EMBL" id="KAK1711609.1"/>
    </source>
</evidence>
<protein>
    <recommendedName>
        <fullName evidence="4">Secreted protein</fullName>
    </recommendedName>
</protein>
<organism evidence="2 3">
    <name type="scientific">Glomerella acutata</name>
    <name type="common">Colletotrichum acutatum</name>
    <dbReference type="NCBI Taxonomy" id="27357"/>
    <lineage>
        <taxon>Eukaryota</taxon>
        <taxon>Fungi</taxon>
        <taxon>Dikarya</taxon>
        <taxon>Ascomycota</taxon>
        <taxon>Pezizomycotina</taxon>
        <taxon>Sordariomycetes</taxon>
        <taxon>Hypocreomycetidae</taxon>
        <taxon>Glomerellales</taxon>
        <taxon>Glomerellaceae</taxon>
        <taxon>Colletotrichum</taxon>
        <taxon>Colletotrichum acutatum species complex</taxon>
    </lineage>
</organism>
<feature type="signal peptide" evidence="1">
    <location>
        <begin position="1"/>
        <end position="20"/>
    </location>
</feature>
<name>A0AAD8UA30_GLOAC</name>
<evidence type="ECO:0000256" key="1">
    <source>
        <dbReference type="SAM" id="SignalP"/>
    </source>
</evidence>
<gene>
    <name evidence="2" type="ORF">BDZ83DRAFT_110219</name>
</gene>
<dbReference type="Proteomes" id="UP001244207">
    <property type="component" value="Unassembled WGS sequence"/>
</dbReference>
<accession>A0AAD8UA30</accession>
<keyword evidence="1" id="KW-0732">Signal</keyword>
<feature type="chain" id="PRO_5041915894" description="Secreted protein" evidence="1">
    <location>
        <begin position="21"/>
        <end position="93"/>
    </location>
</feature>
<dbReference type="AlphaFoldDB" id="A0AAD8UA30"/>
<dbReference type="RefSeq" id="XP_060359162.1">
    <property type="nucleotide sequence ID" value="XM_060501084.1"/>
</dbReference>
<sequence length="93" mass="10497">MPFLFAMLATVVVIVRPCLAPWSPTSEAGCVIHPSDVEIGNGPLANVYQITTQARRHRERMKTAMCPNLFGWQKSKCKDKTLREEREALGLKR</sequence>
<evidence type="ECO:0008006" key="4">
    <source>
        <dbReference type="Google" id="ProtNLM"/>
    </source>
</evidence>
<evidence type="ECO:0000313" key="3">
    <source>
        <dbReference type="Proteomes" id="UP001244207"/>
    </source>
</evidence>
<dbReference type="GeneID" id="85384983"/>
<comment type="caution">
    <text evidence="2">The sequence shown here is derived from an EMBL/GenBank/DDBJ whole genome shotgun (WGS) entry which is preliminary data.</text>
</comment>
<dbReference type="EMBL" id="JAHMHS010000157">
    <property type="protein sequence ID" value="KAK1711609.1"/>
    <property type="molecule type" value="Genomic_DNA"/>
</dbReference>
<proteinExistence type="predicted"/>